<feature type="transmembrane region" description="Helical" evidence="5">
    <location>
        <begin position="6"/>
        <end position="27"/>
    </location>
</feature>
<feature type="transmembrane region" description="Helical" evidence="5">
    <location>
        <begin position="231"/>
        <end position="248"/>
    </location>
</feature>
<dbReference type="EMBL" id="VBOW01000020">
    <property type="protein sequence ID" value="TMQ59677.1"/>
    <property type="molecule type" value="Genomic_DNA"/>
</dbReference>
<evidence type="ECO:0000256" key="2">
    <source>
        <dbReference type="ARBA" id="ARBA00022692"/>
    </source>
</evidence>
<feature type="transmembrane region" description="Helical" evidence="5">
    <location>
        <begin position="132"/>
        <end position="154"/>
    </location>
</feature>
<feature type="transmembrane region" description="Helical" evidence="5">
    <location>
        <begin position="174"/>
        <end position="195"/>
    </location>
</feature>
<name>A0A538T7V3_UNCEI</name>
<accession>A0A538T7V3</accession>
<dbReference type="PANTHER" id="PTHR11040">
    <property type="entry name" value="ZINC/IRON TRANSPORTER"/>
    <property type="match status" value="1"/>
</dbReference>
<dbReference type="InterPro" id="IPR003689">
    <property type="entry name" value="ZIP"/>
</dbReference>
<evidence type="ECO:0000256" key="3">
    <source>
        <dbReference type="ARBA" id="ARBA00022989"/>
    </source>
</evidence>
<protein>
    <submittedName>
        <fullName evidence="6">ZIP family magnesium transporter</fullName>
    </submittedName>
</protein>
<reference evidence="6 7" key="1">
    <citation type="journal article" date="2019" name="Nat. Microbiol.">
        <title>Mediterranean grassland soil C-N compound turnover is dependent on rainfall and depth, and is mediated by genomically divergent microorganisms.</title>
        <authorList>
            <person name="Diamond S."/>
            <person name="Andeer P.F."/>
            <person name="Li Z."/>
            <person name="Crits-Christoph A."/>
            <person name="Burstein D."/>
            <person name="Anantharaman K."/>
            <person name="Lane K.R."/>
            <person name="Thomas B.C."/>
            <person name="Pan C."/>
            <person name="Northen T.R."/>
            <person name="Banfield J.F."/>
        </authorList>
    </citation>
    <scope>NUCLEOTIDE SEQUENCE [LARGE SCALE GENOMIC DNA]</scope>
    <source>
        <strain evidence="6">WS_6</strain>
    </source>
</reference>
<sequence length="253" mass="26535">MLEGWILALGFGLVAGLANVAGGLLALSQRSWDRVRQSYFVAAGAGFMLAAVLLRMTPESYRLAAGQGHPGITVGTLLLLGYLCVHAAEHVLVGHFHFGEETHHEHWVEPVVGTTALLGLLLHAFFDGVSIGSGFLVQPGLGILVAIAILLHKIPEGFTVASIMTAAGRSPREAGLSATWLGLATLCGVATISLWSGLVRFALPFSAGAALYVAASDLIPAVNETKGIRMALWVFGGVIFFYATEALLDSLGF</sequence>
<feature type="transmembrane region" description="Helical" evidence="5">
    <location>
        <begin position="201"/>
        <end position="219"/>
    </location>
</feature>
<comment type="caution">
    <text evidence="6">The sequence shown here is derived from an EMBL/GenBank/DDBJ whole genome shotgun (WGS) entry which is preliminary data.</text>
</comment>
<keyword evidence="3 5" id="KW-1133">Transmembrane helix</keyword>
<gene>
    <name evidence="6" type="ORF">E6K76_04080</name>
</gene>
<feature type="transmembrane region" description="Helical" evidence="5">
    <location>
        <begin position="77"/>
        <end position="95"/>
    </location>
</feature>
<feature type="transmembrane region" description="Helical" evidence="5">
    <location>
        <begin position="39"/>
        <end position="57"/>
    </location>
</feature>
<organism evidence="6 7">
    <name type="scientific">Eiseniibacteriota bacterium</name>
    <dbReference type="NCBI Taxonomy" id="2212470"/>
    <lineage>
        <taxon>Bacteria</taxon>
        <taxon>Candidatus Eiseniibacteriota</taxon>
    </lineage>
</organism>
<dbReference type="Pfam" id="PF02535">
    <property type="entry name" value="Zip"/>
    <property type="match status" value="1"/>
</dbReference>
<evidence type="ECO:0000313" key="7">
    <source>
        <dbReference type="Proteomes" id="UP000316852"/>
    </source>
</evidence>
<dbReference type="GO" id="GO:0005385">
    <property type="term" value="F:zinc ion transmembrane transporter activity"/>
    <property type="evidence" value="ECO:0007669"/>
    <property type="project" value="TreeGrafter"/>
</dbReference>
<evidence type="ECO:0000256" key="1">
    <source>
        <dbReference type="ARBA" id="ARBA00004141"/>
    </source>
</evidence>
<feature type="transmembrane region" description="Helical" evidence="5">
    <location>
        <begin position="107"/>
        <end position="126"/>
    </location>
</feature>
<evidence type="ECO:0000313" key="6">
    <source>
        <dbReference type="EMBL" id="TMQ59677.1"/>
    </source>
</evidence>
<dbReference type="GO" id="GO:0016020">
    <property type="term" value="C:membrane"/>
    <property type="evidence" value="ECO:0007669"/>
    <property type="project" value="UniProtKB-SubCell"/>
</dbReference>
<evidence type="ECO:0000256" key="5">
    <source>
        <dbReference type="SAM" id="Phobius"/>
    </source>
</evidence>
<keyword evidence="4 5" id="KW-0472">Membrane</keyword>
<dbReference type="AlphaFoldDB" id="A0A538T7V3"/>
<dbReference type="Proteomes" id="UP000316852">
    <property type="component" value="Unassembled WGS sequence"/>
</dbReference>
<evidence type="ECO:0000256" key="4">
    <source>
        <dbReference type="ARBA" id="ARBA00023136"/>
    </source>
</evidence>
<comment type="subcellular location">
    <subcellularLocation>
        <location evidence="1">Membrane</location>
        <topology evidence="1">Multi-pass membrane protein</topology>
    </subcellularLocation>
</comment>
<keyword evidence="2 5" id="KW-0812">Transmembrane</keyword>
<proteinExistence type="predicted"/>